<dbReference type="GeneID" id="75023976"/>
<keyword evidence="2" id="KW-1185">Reference proteome</keyword>
<dbReference type="EMBL" id="CP074347">
    <property type="protein sequence ID" value="USU99970.1"/>
    <property type="molecule type" value="Genomic_DNA"/>
</dbReference>
<dbReference type="RefSeq" id="WP_234585869.1">
    <property type="nucleotide sequence ID" value="NZ_CAMIPG010000018.1"/>
</dbReference>
<sequence length="98" mass="10618">MIESFSGSSRGYPSELGTLISFTIGENRNAQFAVASGTPDLFLRSIRKDSPGRTEKWTQVYTTDYKPTAADVGALTDAQAAQKYALRSIKVNGKPLTV</sequence>
<evidence type="ECO:0000313" key="1">
    <source>
        <dbReference type="EMBL" id="USU99970.1"/>
    </source>
</evidence>
<dbReference type="Proteomes" id="UP001056873">
    <property type="component" value="Chromosome"/>
</dbReference>
<proteinExistence type="predicted"/>
<evidence type="ECO:0000313" key="2">
    <source>
        <dbReference type="Proteomes" id="UP001056873"/>
    </source>
</evidence>
<name>A0ABY5CPE1_9GAMM</name>
<organism evidence="1 2">
    <name type="scientific">Serratia entomophila</name>
    <dbReference type="NCBI Taxonomy" id="42906"/>
    <lineage>
        <taxon>Bacteria</taxon>
        <taxon>Pseudomonadati</taxon>
        <taxon>Pseudomonadota</taxon>
        <taxon>Gammaproteobacteria</taxon>
        <taxon>Enterobacterales</taxon>
        <taxon>Yersiniaceae</taxon>
        <taxon>Serratia</taxon>
    </lineage>
</organism>
<reference evidence="1" key="1">
    <citation type="journal article" date="2022" name="BMC Genomics">
        <title>Genome sequence of the entomopathogenic Serratia entomophila isolate 626 and characterisation of the species specific itaconate degradation pathway.</title>
        <authorList>
            <person name="Vaughan A.L."/>
            <person name="Altermann E."/>
            <person name="Glare T.R."/>
            <person name="Hurst M.R.H."/>
        </authorList>
    </citation>
    <scope>NUCLEOTIDE SEQUENCE</scope>
    <source>
        <strain evidence="1">626</strain>
    </source>
</reference>
<gene>
    <name evidence="1" type="ORF">KFQ06_18280</name>
</gene>
<accession>A0ABY5CPE1</accession>
<protein>
    <submittedName>
        <fullName evidence="1">Uncharacterized protein</fullName>
    </submittedName>
</protein>